<comment type="similarity">
    <text evidence="6">In the C-terminal section; belongs to the OsmX family.</text>
</comment>
<dbReference type="PROSITE" id="PS50928">
    <property type="entry name" value="ABC_TM1"/>
    <property type="match status" value="1"/>
</dbReference>
<dbReference type="SUPFAM" id="SSF161098">
    <property type="entry name" value="MetI-like"/>
    <property type="match status" value="1"/>
</dbReference>
<dbReference type="GO" id="GO:0043190">
    <property type="term" value="C:ATP-binding cassette (ABC) transporter complex"/>
    <property type="evidence" value="ECO:0007669"/>
    <property type="project" value="InterPro"/>
</dbReference>
<dbReference type="GO" id="GO:0031460">
    <property type="term" value="P:glycine betaine transport"/>
    <property type="evidence" value="ECO:0007669"/>
    <property type="project" value="TreeGrafter"/>
</dbReference>
<dbReference type="InterPro" id="IPR000515">
    <property type="entry name" value="MetI-like"/>
</dbReference>
<keyword evidence="2 8" id="KW-0813">Transport</keyword>
<evidence type="ECO:0000256" key="5">
    <source>
        <dbReference type="ARBA" id="ARBA00023136"/>
    </source>
</evidence>
<evidence type="ECO:0000256" key="8">
    <source>
        <dbReference type="RuleBase" id="RU363032"/>
    </source>
</evidence>
<reference evidence="10" key="2">
    <citation type="submission" date="2021-04" db="EMBL/GenBank/DDBJ databases">
        <authorList>
            <person name="Gilroy R."/>
        </authorList>
    </citation>
    <scope>NUCLEOTIDE SEQUENCE</scope>
    <source>
        <strain evidence="10">CHK192-9172</strain>
    </source>
</reference>
<reference evidence="10" key="1">
    <citation type="journal article" date="2021" name="PeerJ">
        <title>Extensive microbial diversity within the chicken gut microbiome revealed by metagenomics and culture.</title>
        <authorList>
            <person name="Gilroy R."/>
            <person name="Ravi A."/>
            <person name="Getino M."/>
            <person name="Pursley I."/>
            <person name="Horton D.L."/>
            <person name="Alikhan N.F."/>
            <person name="Baker D."/>
            <person name="Gharbi K."/>
            <person name="Hall N."/>
            <person name="Watson M."/>
            <person name="Adriaenssens E.M."/>
            <person name="Foster-Nyarko E."/>
            <person name="Jarju S."/>
            <person name="Secka A."/>
            <person name="Antonio M."/>
            <person name="Oren A."/>
            <person name="Chaudhuri R.R."/>
            <person name="La Ragione R."/>
            <person name="Hildebrand F."/>
            <person name="Pallen M.J."/>
        </authorList>
    </citation>
    <scope>NUCLEOTIDE SEQUENCE</scope>
    <source>
        <strain evidence="10">CHK192-9172</strain>
    </source>
</reference>
<gene>
    <name evidence="10" type="ORF">IAA08_12030</name>
</gene>
<evidence type="ECO:0000256" key="7">
    <source>
        <dbReference type="ARBA" id="ARBA00035652"/>
    </source>
</evidence>
<comment type="subcellular location">
    <subcellularLocation>
        <location evidence="8">Cell membrane</location>
        <topology evidence="8">Multi-pass membrane protein</topology>
    </subcellularLocation>
    <subcellularLocation>
        <location evidence="1">Membrane</location>
        <topology evidence="1">Multi-pass membrane protein</topology>
    </subcellularLocation>
</comment>
<dbReference type="CDD" id="cd13609">
    <property type="entry name" value="PBP2_Opu_like_1"/>
    <property type="match status" value="1"/>
</dbReference>
<comment type="caution">
    <text evidence="10">The sequence shown here is derived from an EMBL/GenBank/DDBJ whole genome shotgun (WGS) entry which is preliminary data.</text>
</comment>
<keyword evidence="3 8" id="KW-0812">Transmembrane</keyword>
<dbReference type="EMBL" id="DXCH01000322">
    <property type="protein sequence ID" value="HIZ08648.1"/>
    <property type="molecule type" value="Genomic_DNA"/>
</dbReference>
<feature type="domain" description="ABC transmembrane type-1" evidence="9">
    <location>
        <begin position="19"/>
        <end position="198"/>
    </location>
</feature>
<dbReference type="Proteomes" id="UP000824024">
    <property type="component" value="Unassembled WGS sequence"/>
</dbReference>
<evidence type="ECO:0000256" key="6">
    <source>
        <dbReference type="ARBA" id="ARBA00035642"/>
    </source>
</evidence>
<dbReference type="Gene3D" id="3.40.190.10">
    <property type="entry name" value="Periplasmic binding protein-like II"/>
    <property type="match status" value="1"/>
</dbReference>
<dbReference type="CDD" id="cd06261">
    <property type="entry name" value="TM_PBP2"/>
    <property type="match status" value="1"/>
</dbReference>
<comment type="similarity">
    <text evidence="7">In the N-terminal section; belongs to the binding-protein-dependent transport system permease family.</text>
</comment>
<keyword evidence="4 8" id="KW-1133">Transmembrane helix</keyword>
<protein>
    <submittedName>
        <fullName evidence="10">ABC transporter permease subunit</fullName>
    </submittedName>
</protein>
<evidence type="ECO:0000256" key="2">
    <source>
        <dbReference type="ARBA" id="ARBA00022448"/>
    </source>
</evidence>
<feature type="transmembrane region" description="Helical" evidence="8">
    <location>
        <begin position="54"/>
        <end position="74"/>
    </location>
</feature>
<dbReference type="SUPFAM" id="SSF53850">
    <property type="entry name" value="Periplasmic binding protein-like II"/>
    <property type="match status" value="1"/>
</dbReference>
<accession>A0A9D2D4W0</accession>
<dbReference type="Pfam" id="PF04069">
    <property type="entry name" value="OpuAC"/>
    <property type="match status" value="1"/>
</dbReference>
<organism evidence="10 11">
    <name type="scientific">Candidatus Eubacterium avistercoris</name>
    <dbReference type="NCBI Taxonomy" id="2838567"/>
    <lineage>
        <taxon>Bacteria</taxon>
        <taxon>Bacillati</taxon>
        <taxon>Bacillota</taxon>
        <taxon>Clostridia</taxon>
        <taxon>Eubacteriales</taxon>
        <taxon>Eubacteriaceae</taxon>
        <taxon>Eubacterium</taxon>
    </lineage>
</organism>
<name>A0A9D2D4W0_9FIRM</name>
<dbReference type="InterPro" id="IPR007210">
    <property type="entry name" value="ABC_Gly_betaine_transp_sub-bd"/>
</dbReference>
<evidence type="ECO:0000313" key="10">
    <source>
        <dbReference type="EMBL" id="HIZ08648.1"/>
    </source>
</evidence>
<dbReference type="PANTHER" id="PTHR30177:SF4">
    <property type="entry name" value="OSMOPROTECTANT IMPORT PERMEASE PROTEIN OSMW"/>
    <property type="match status" value="1"/>
</dbReference>
<evidence type="ECO:0000256" key="4">
    <source>
        <dbReference type="ARBA" id="ARBA00022989"/>
    </source>
</evidence>
<dbReference type="GO" id="GO:0022857">
    <property type="term" value="F:transmembrane transporter activity"/>
    <property type="evidence" value="ECO:0007669"/>
    <property type="project" value="InterPro"/>
</dbReference>
<keyword evidence="5 8" id="KW-0472">Membrane</keyword>
<evidence type="ECO:0000256" key="3">
    <source>
        <dbReference type="ARBA" id="ARBA00022692"/>
    </source>
</evidence>
<dbReference type="Pfam" id="PF00528">
    <property type="entry name" value="BPD_transp_1"/>
    <property type="match status" value="1"/>
</dbReference>
<evidence type="ECO:0000256" key="1">
    <source>
        <dbReference type="ARBA" id="ARBA00004141"/>
    </source>
</evidence>
<feature type="transmembrane region" description="Helical" evidence="8">
    <location>
        <begin position="80"/>
        <end position="97"/>
    </location>
</feature>
<sequence length="523" mass="56973">MIDFFHYILDNKEQIFSLLLEHIRMTFIAVGIAILIGVPLGLLISYVKKANKAVLAVASVIQAIPSMALLGIAIPLLGIGVLPSIVVVVLYSLLPIIKNTFTGIQGIDPELLESARGIGLTKAEVLFKVQIPLALPVIMAGIRISAVTAVGLMTMAAYIGGGGLGYLVFSGISTVNNNQILAGAIPACILALIVDFLLGVVEKLVTPVSMQKSGAFGKKQRRHQIGILIAAVVIIGALLASSGIRSAFGGKSDTDTIYVGGKDFTEQRLLCELVSQAIEDETDLNVVRESNLGGTQVCFGALETGEIDLYIEYTGTAYAETLKHTPISDVEEVYDTVKEEFAEKYDITVLDSLQFNNTYTLAVTPEFAKENDLHTISDLRKINGDFVIETTLEFMNREDGLPGLAEAYDLEPARDPKGLNGSLRYTALENGECDVIDAFLTDGLLKKFNLTVLEDDKGYFPPYYAIPVVRSEVLEAHPELEDVFEKLYPLLTNDTMQELNYEVDELQKTEEEVASEFLEENGF</sequence>
<feature type="transmembrane region" description="Helical" evidence="8">
    <location>
        <begin position="27"/>
        <end position="47"/>
    </location>
</feature>
<dbReference type="InterPro" id="IPR035906">
    <property type="entry name" value="MetI-like_sf"/>
</dbReference>
<evidence type="ECO:0000259" key="9">
    <source>
        <dbReference type="PROSITE" id="PS50928"/>
    </source>
</evidence>
<feature type="transmembrane region" description="Helical" evidence="8">
    <location>
        <begin position="225"/>
        <end position="244"/>
    </location>
</feature>
<dbReference type="AlphaFoldDB" id="A0A9D2D4W0"/>
<dbReference type="InterPro" id="IPR051204">
    <property type="entry name" value="ABC_transp_perm/SBD"/>
</dbReference>
<feature type="transmembrane region" description="Helical" evidence="8">
    <location>
        <begin position="180"/>
        <end position="205"/>
    </location>
</feature>
<evidence type="ECO:0000313" key="11">
    <source>
        <dbReference type="Proteomes" id="UP000824024"/>
    </source>
</evidence>
<dbReference type="PANTHER" id="PTHR30177">
    <property type="entry name" value="GLYCINE BETAINE/L-PROLINE TRANSPORT SYSTEM PERMEASE PROTEIN PROW"/>
    <property type="match status" value="1"/>
</dbReference>
<dbReference type="FunFam" id="1.10.3720.10:FF:000001">
    <property type="entry name" value="Glycine betaine ABC transporter, permease"/>
    <property type="match status" value="1"/>
</dbReference>
<dbReference type="Gene3D" id="1.10.3720.10">
    <property type="entry name" value="MetI-like"/>
    <property type="match status" value="1"/>
</dbReference>
<feature type="transmembrane region" description="Helical" evidence="8">
    <location>
        <begin position="133"/>
        <end position="160"/>
    </location>
</feature>
<comment type="similarity">
    <text evidence="8">Belongs to the binding-protein-dependent transport system permease family.</text>
</comment>
<proteinExistence type="inferred from homology"/>
<dbReference type="Gene3D" id="3.40.190.120">
    <property type="entry name" value="Osmoprotection protein (prox), domain 2"/>
    <property type="match status" value="1"/>
</dbReference>